<dbReference type="AlphaFoldDB" id="A0A835ZBK8"/>
<reference evidence="3" key="1">
    <citation type="submission" date="2021-02" db="EMBL/GenBank/DDBJ databases">
        <title>First Annotated Genome of the Yellow-green Alga Tribonema minus.</title>
        <authorList>
            <person name="Mahan K.M."/>
        </authorList>
    </citation>
    <scope>NUCLEOTIDE SEQUENCE</scope>
    <source>
        <strain evidence="3">UTEX B ZZ1240</strain>
    </source>
</reference>
<sequence>MSDAVLELEEKRKELLLEERFKYREATAAEFGVVHQKALRRTRATFAKQCSVASMRNQDVLRRLKQDVLRRLKPANEDFLARAELKASDKRLLDQRTRFQAVVSSRYPTWHEEQLHKEASRLQELERDKLEVEVRRQSAREAFEREQALRVELERKRHELAAAQIREKLEEQQRRLQRHRLDAESHSLQRALELQAQEESRYVDMEVLRTKTSPLRPRRAVPRGVAFDSEDAAADYYANFDFVKAFNEQMALDAAADYYANFDFVKAFNEQVALDAAADSYANLNFVKAFNEQVALEDSVSAHVKWLDQRYQQNVVAAAATTAAAAAAAAAGQQLHQRSAAAAAAQGSPAEAQQQQQQYHHYQQRQQFPDEAWDSPHSPAPAAPTASGNLNLRQHIGEVQVGDAPVRDRAEHGGRTVSLDVFNANPGITATFAAELREDLSTADAAAALAGLLRDMPATAHAPQRVGEELSTADAAAALAGLLRAVERAAAAQPGGAHPLYASAAQLGDEHVAAALDAQLHGSSAPQGGGADDSRAAAVASAGAVLSLVSALSSELVPRAALVGVVTVERVRREHRKHPPPSPAAALARRAAGAAAATRAAARRRLSAQLLLVAAAAAAARRASAAAGDGRLIMAWTDTIDGAAAAGSAFEALRAHVCSLCCDGLWTADQAAETLAAVLSSAAAGQGGTAEEVEVERAQRKVEGLVRAMAQSEHPAATPAAAVTAAATAASSRRSSTKAPAVSLPGVLSTSLSAMMQEIDEFDDGDGAAVAAAGATLRGGDDNDNF</sequence>
<keyword evidence="4" id="KW-1185">Reference proteome</keyword>
<protein>
    <submittedName>
        <fullName evidence="3">Uncharacterized protein</fullName>
    </submittedName>
</protein>
<evidence type="ECO:0000313" key="3">
    <source>
        <dbReference type="EMBL" id="KAG5190731.1"/>
    </source>
</evidence>
<evidence type="ECO:0000313" key="4">
    <source>
        <dbReference type="Proteomes" id="UP000664859"/>
    </source>
</evidence>
<evidence type="ECO:0000256" key="2">
    <source>
        <dbReference type="SAM" id="MobiDB-lite"/>
    </source>
</evidence>
<comment type="caution">
    <text evidence="3">The sequence shown here is derived from an EMBL/GenBank/DDBJ whole genome shotgun (WGS) entry which is preliminary data.</text>
</comment>
<gene>
    <name evidence="3" type="ORF">JKP88DRAFT_352578</name>
</gene>
<name>A0A835ZBK8_9STRA</name>
<feature type="coiled-coil region" evidence="1">
    <location>
        <begin position="115"/>
        <end position="189"/>
    </location>
</feature>
<evidence type="ECO:0000256" key="1">
    <source>
        <dbReference type="SAM" id="Coils"/>
    </source>
</evidence>
<dbReference type="OrthoDB" id="194866at2759"/>
<dbReference type="Proteomes" id="UP000664859">
    <property type="component" value="Unassembled WGS sequence"/>
</dbReference>
<accession>A0A835ZBK8</accession>
<feature type="compositionally biased region" description="Low complexity" evidence="2">
    <location>
        <begin position="340"/>
        <end position="367"/>
    </location>
</feature>
<organism evidence="3 4">
    <name type="scientific">Tribonema minus</name>
    <dbReference type="NCBI Taxonomy" id="303371"/>
    <lineage>
        <taxon>Eukaryota</taxon>
        <taxon>Sar</taxon>
        <taxon>Stramenopiles</taxon>
        <taxon>Ochrophyta</taxon>
        <taxon>PX clade</taxon>
        <taxon>Xanthophyceae</taxon>
        <taxon>Tribonematales</taxon>
        <taxon>Tribonemataceae</taxon>
        <taxon>Tribonema</taxon>
    </lineage>
</organism>
<proteinExistence type="predicted"/>
<dbReference type="EMBL" id="JAFCMP010000029">
    <property type="protein sequence ID" value="KAG5190731.1"/>
    <property type="molecule type" value="Genomic_DNA"/>
</dbReference>
<keyword evidence="1" id="KW-0175">Coiled coil</keyword>
<feature type="region of interest" description="Disordered" evidence="2">
    <location>
        <begin position="340"/>
        <end position="388"/>
    </location>
</feature>